<name>A0A225MU09_9BURK</name>
<dbReference type="InterPro" id="IPR003673">
    <property type="entry name" value="CoA-Trfase_fam_III"/>
</dbReference>
<dbReference type="Pfam" id="PF02515">
    <property type="entry name" value="CoA_transf_3"/>
    <property type="match status" value="1"/>
</dbReference>
<dbReference type="Gene3D" id="3.40.50.10540">
    <property type="entry name" value="Crotonobetainyl-coa:carnitine coa-transferase, domain 1"/>
    <property type="match status" value="1"/>
</dbReference>
<proteinExistence type="predicted"/>
<dbReference type="Gene3D" id="3.30.1540.10">
    <property type="entry name" value="formyl-coa transferase, domain 3"/>
    <property type="match status" value="1"/>
</dbReference>
<organism evidence="2 3">
    <name type="scientific">Candidimonas nitroreducens</name>
    <dbReference type="NCBI Taxonomy" id="683354"/>
    <lineage>
        <taxon>Bacteria</taxon>
        <taxon>Pseudomonadati</taxon>
        <taxon>Pseudomonadota</taxon>
        <taxon>Betaproteobacteria</taxon>
        <taxon>Burkholderiales</taxon>
        <taxon>Alcaligenaceae</taxon>
        <taxon>Candidimonas</taxon>
    </lineage>
</organism>
<evidence type="ECO:0000313" key="2">
    <source>
        <dbReference type="EMBL" id="OWT63943.1"/>
    </source>
</evidence>
<accession>A0A225MU09</accession>
<dbReference type="PANTHER" id="PTHR48207:SF3">
    <property type="entry name" value="SUCCINATE--HYDROXYMETHYLGLUTARATE COA-TRANSFERASE"/>
    <property type="match status" value="1"/>
</dbReference>
<evidence type="ECO:0000256" key="1">
    <source>
        <dbReference type="ARBA" id="ARBA00022679"/>
    </source>
</evidence>
<comment type="caution">
    <text evidence="2">The sequence shown here is derived from an EMBL/GenBank/DDBJ whole genome shotgun (WGS) entry which is preliminary data.</text>
</comment>
<keyword evidence="1 2" id="KW-0808">Transferase</keyword>
<reference evidence="3" key="1">
    <citation type="submission" date="2017-06" db="EMBL/GenBank/DDBJ databases">
        <title>Herbaspirillum phytohormonus sp. nov., isolated from the root nodule of Robinia pseudoacacia in lead-zinc mine.</title>
        <authorList>
            <person name="Fan M."/>
            <person name="Lin Y."/>
        </authorList>
    </citation>
    <scope>NUCLEOTIDE SEQUENCE [LARGE SCALE GENOMIC DNA]</scope>
    <source>
        <strain evidence="3">SC-089</strain>
    </source>
</reference>
<dbReference type="SUPFAM" id="SSF89796">
    <property type="entry name" value="CoA-transferase family III (CaiB/BaiF)"/>
    <property type="match status" value="1"/>
</dbReference>
<dbReference type="EMBL" id="NJIH01000003">
    <property type="protein sequence ID" value="OWT63943.1"/>
    <property type="molecule type" value="Genomic_DNA"/>
</dbReference>
<dbReference type="GO" id="GO:0008410">
    <property type="term" value="F:CoA-transferase activity"/>
    <property type="evidence" value="ECO:0007669"/>
    <property type="project" value="TreeGrafter"/>
</dbReference>
<dbReference type="Proteomes" id="UP000214603">
    <property type="component" value="Unassembled WGS sequence"/>
</dbReference>
<sequence>MGGNEGMHQKKHNSGVLRGVRILDMATFVAAPFAATLCADLGAEVVKLELPGGKDPLRTFPPLQDGQSLYWKVSNRGKRGLTLDVRTPAGKEAFLKILPHFDVLVENFRTGTLDSWGLDFSTIHKINPSLSVLRLTGFGQTGPYKKRAGFARVFEAMSGLAHLTGEADGPPQHMNYPIGDMIAGVFGAFSITAALVERAKNPEQPGREIDLSATESIFRLLEVLPVEYDQQGTIRERTGSFSAIAAPSNVYQTCDKLWITLSASSDLMFKRLCGVMNVNYLTQDERYATLKARLNNISEVNTLVADWCKKNDFKYIESMLNEAGVPCSRINSMADIAKDPQFLSRRAIVPMSDPDFGTIASPCVVPRFSDTYVDEVPRSGPAVGEDTDVLLASYGFPVDEILKLRQLGII</sequence>
<dbReference type="InterPro" id="IPR023606">
    <property type="entry name" value="CoA-Trfase_III_dom_1_sf"/>
</dbReference>
<dbReference type="InterPro" id="IPR044855">
    <property type="entry name" value="CoA-Trfase_III_dom3_sf"/>
</dbReference>
<dbReference type="AlphaFoldDB" id="A0A225MU09"/>
<protein>
    <submittedName>
        <fullName evidence="2">CoA transferase</fullName>
    </submittedName>
</protein>
<dbReference type="InterPro" id="IPR050483">
    <property type="entry name" value="CoA-transferase_III_domain"/>
</dbReference>
<evidence type="ECO:0000313" key="3">
    <source>
        <dbReference type="Proteomes" id="UP000214603"/>
    </source>
</evidence>
<gene>
    <name evidence="2" type="ORF">CEY11_06480</name>
</gene>
<dbReference type="PANTHER" id="PTHR48207">
    <property type="entry name" value="SUCCINATE--HYDROXYMETHYLGLUTARATE COA-TRANSFERASE"/>
    <property type="match status" value="1"/>
</dbReference>
<keyword evidence="3" id="KW-1185">Reference proteome</keyword>